<gene>
    <name evidence="2" type="ORF">GOB84_18450</name>
</gene>
<proteinExistence type="predicted"/>
<keyword evidence="3" id="KW-1185">Reference proteome</keyword>
<reference evidence="2 3" key="1">
    <citation type="journal article" date="2020" name="Int. J. Syst. Evol. Microbiol.">
        <title>Novel acetic acid bacteria from cider fermentations: Acetobacter conturbans sp. nov. and Acetobacter fallax sp. nov.</title>
        <authorList>
            <person name="Sombolestani A.S."/>
            <person name="Cleenwerck I."/>
            <person name="Cnockaert M."/>
            <person name="Borremans W."/>
            <person name="Wieme A.D."/>
            <person name="De Vuyst L."/>
            <person name="Vandamme P."/>
        </authorList>
    </citation>
    <scope>NUCLEOTIDE SEQUENCE [LARGE SCALE GENOMIC DNA]</scope>
    <source>
        <strain evidence="2 3">LMG 1637</strain>
    </source>
</reference>
<organism evidence="2 3">
    <name type="scientific">Acetobacter fallax</name>
    <dbReference type="NCBI Taxonomy" id="1737473"/>
    <lineage>
        <taxon>Bacteria</taxon>
        <taxon>Pseudomonadati</taxon>
        <taxon>Pseudomonadota</taxon>
        <taxon>Alphaproteobacteria</taxon>
        <taxon>Acetobacterales</taxon>
        <taxon>Acetobacteraceae</taxon>
        <taxon>Acetobacter</taxon>
    </lineage>
</organism>
<name>A0ABX0KE94_9PROT</name>
<evidence type="ECO:0000313" key="3">
    <source>
        <dbReference type="Proteomes" id="UP000615326"/>
    </source>
</evidence>
<evidence type="ECO:0000256" key="1">
    <source>
        <dbReference type="SAM" id="MobiDB-lite"/>
    </source>
</evidence>
<evidence type="ECO:0000313" key="2">
    <source>
        <dbReference type="EMBL" id="NHO34441.1"/>
    </source>
</evidence>
<protein>
    <submittedName>
        <fullName evidence="2">Uncharacterized protein</fullName>
    </submittedName>
</protein>
<dbReference type="Proteomes" id="UP000615326">
    <property type="component" value="Unassembled WGS sequence"/>
</dbReference>
<accession>A0ABX0KE94</accession>
<feature type="region of interest" description="Disordered" evidence="1">
    <location>
        <begin position="21"/>
        <end position="45"/>
    </location>
</feature>
<comment type="caution">
    <text evidence="2">The sequence shown here is derived from an EMBL/GenBank/DDBJ whole genome shotgun (WGS) entry which is preliminary data.</text>
</comment>
<sequence length="45" mass="4836">MIKRFPKALLLLRVEASWLAAGDEDRSGSEGVVESLDHAAPSEIA</sequence>
<dbReference type="EMBL" id="WOSW01000097">
    <property type="protein sequence ID" value="NHO34441.1"/>
    <property type="molecule type" value="Genomic_DNA"/>
</dbReference>